<comment type="caution">
    <text evidence="1">The sequence shown here is derived from an EMBL/GenBank/DDBJ whole genome shotgun (WGS) entry which is preliminary data.</text>
</comment>
<name>A0A323TUR9_FUSNU</name>
<dbReference type="InterPro" id="IPR013467">
    <property type="entry name" value="HNH78-like"/>
</dbReference>
<proteinExistence type="predicted"/>
<protein>
    <submittedName>
        <fullName evidence="1">TIGR02646 family protein</fullName>
    </submittedName>
</protein>
<sequence>MLKVNKRSEPEEFTKYKKKNKVVNWKDFTSESEIKKLLKEALLEEQENSCCPYCEIEINLNDSQIEHIKPKDKFPELLIDYNNLIACCLENKRCGNSKANKWNELFINPVVENPEAYFKYDIKTGKIISIFKDREKYEKAEYTINLLNLNDNRLCNIRRKYILEFLSYSSNNSENDLSGYPIKFPSLRRYLEKFFL</sequence>
<dbReference type="AlphaFoldDB" id="A0A323TUR9"/>
<evidence type="ECO:0000313" key="1">
    <source>
        <dbReference type="EMBL" id="PZA04265.1"/>
    </source>
</evidence>
<dbReference type="NCBIfam" id="TIGR02646">
    <property type="entry name" value="retron system putative HNH endonuclease"/>
    <property type="match status" value="1"/>
</dbReference>
<accession>A0A323TUR9</accession>
<reference evidence="1" key="1">
    <citation type="submission" date="2018-06" db="EMBL/GenBank/DDBJ databases">
        <title>Sequence of the Fusobacterium nucleatum str. 12230 genome.</title>
        <authorList>
            <person name="Navarre W."/>
        </authorList>
    </citation>
    <scope>NUCLEOTIDE SEQUENCE [LARGE SCALE GENOMIC DNA]</scope>
    <source>
        <strain evidence="1">12230</strain>
    </source>
</reference>
<dbReference type="Gene3D" id="1.10.30.50">
    <property type="match status" value="1"/>
</dbReference>
<gene>
    <name evidence="1" type="ORF">DNF10_07620</name>
</gene>
<dbReference type="EMBL" id="QKOC01000009">
    <property type="protein sequence ID" value="PZA04265.1"/>
    <property type="molecule type" value="Genomic_DNA"/>
</dbReference>
<organism evidence="1">
    <name type="scientific">Fusobacterium nucleatum</name>
    <dbReference type="NCBI Taxonomy" id="851"/>
    <lineage>
        <taxon>Bacteria</taxon>
        <taxon>Fusobacteriati</taxon>
        <taxon>Fusobacteriota</taxon>
        <taxon>Fusobacteriia</taxon>
        <taxon>Fusobacteriales</taxon>
        <taxon>Fusobacteriaceae</taxon>
        <taxon>Fusobacterium</taxon>
    </lineage>
</organism>
<dbReference type="CDD" id="cd00085">
    <property type="entry name" value="HNHc"/>
    <property type="match status" value="1"/>
</dbReference>
<dbReference type="InterPro" id="IPR003615">
    <property type="entry name" value="HNH_nuc"/>
</dbReference>